<dbReference type="InterPro" id="IPR001211">
    <property type="entry name" value="PLA2"/>
</dbReference>
<comment type="caution">
    <text evidence="10">The sequence shown here is derived from an EMBL/GenBank/DDBJ whole genome shotgun (WGS) entry which is preliminary data.</text>
</comment>
<dbReference type="GO" id="GO:0047498">
    <property type="term" value="F:calcium-dependent phospholipase A2 activity"/>
    <property type="evidence" value="ECO:0007669"/>
    <property type="project" value="TreeGrafter"/>
</dbReference>
<feature type="active site" evidence="4">
    <location>
        <position position="92"/>
    </location>
</feature>
<protein>
    <recommendedName>
        <fullName evidence="8">Phospholipase A2</fullName>
        <ecNumber evidence="8">3.1.1.4</ecNumber>
    </recommendedName>
</protein>
<evidence type="ECO:0000313" key="10">
    <source>
        <dbReference type="EMBL" id="KAJ8040683.1"/>
    </source>
</evidence>
<comment type="similarity">
    <text evidence="7">Belongs to the phospholipase A2 family.</text>
</comment>
<feature type="binding site" evidence="5">
    <location>
        <position position="74"/>
    </location>
    <ligand>
        <name>Ca(2+)</name>
        <dbReference type="ChEBI" id="CHEBI:29108"/>
    </ligand>
</feature>
<dbReference type="PROSITE" id="PS00119">
    <property type="entry name" value="PA2_ASP"/>
    <property type="match status" value="1"/>
</dbReference>
<evidence type="ECO:0000256" key="7">
    <source>
        <dbReference type="RuleBase" id="RU003654"/>
    </source>
</evidence>
<comment type="cofactor">
    <cofactor evidence="5">
        <name>Ca(2+)</name>
        <dbReference type="ChEBI" id="CHEBI:29108"/>
    </cofactor>
    <text evidence="5">Binds 1 Ca(2+) ion per subunit.</text>
</comment>
<comment type="catalytic activity">
    <reaction evidence="8">
        <text>a 1,2-diacyl-sn-glycero-3-phosphocholine + H2O = a 1-acyl-sn-glycero-3-phosphocholine + a fatty acid + H(+)</text>
        <dbReference type="Rhea" id="RHEA:15801"/>
        <dbReference type="ChEBI" id="CHEBI:15377"/>
        <dbReference type="ChEBI" id="CHEBI:15378"/>
        <dbReference type="ChEBI" id="CHEBI:28868"/>
        <dbReference type="ChEBI" id="CHEBI:57643"/>
        <dbReference type="ChEBI" id="CHEBI:58168"/>
        <dbReference type="EC" id="3.1.1.4"/>
    </reaction>
</comment>
<feature type="chain" id="PRO_5040545827" description="Phospholipase A2" evidence="8">
    <location>
        <begin position="30"/>
        <end position="176"/>
    </location>
</feature>
<feature type="disulfide bond" evidence="6">
    <location>
        <begin position="95"/>
        <end position="152"/>
    </location>
</feature>
<evidence type="ECO:0000313" key="11">
    <source>
        <dbReference type="Proteomes" id="UP001152320"/>
    </source>
</evidence>
<accession>A0A9Q1C7E1</accession>
<dbReference type="GO" id="GO:0005576">
    <property type="term" value="C:extracellular region"/>
    <property type="evidence" value="ECO:0007669"/>
    <property type="project" value="UniProtKB-SubCell"/>
</dbReference>
<evidence type="ECO:0000256" key="2">
    <source>
        <dbReference type="ARBA" id="ARBA00022525"/>
    </source>
</evidence>
<dbReference type="InterPro" id="IPR016090">
    <property type="entry name" value="PLA2-like_dom"/>
</dbReference>
<evidence type="ECO:0000256" key="3">
    <source>
        <dbReference type="ARBA" id="ARBA00023157"/>
    </source>
</evidence>
<dbReference type="SUPFAM" id="SSF48619">
    <property type="entry name" value="Phospholipase A2, PLA2"/>
    <property type="match status" value="1"/>
</dbReference>
<dbReference type="GO" id="GO:0050482">
    <property type="term" value="P:arachidonate secretion"/>
    <property type="evidence" value="ECO:0007669"/>
    <property type="project" value="InterPro"/>
</dbReference>
<keyword evidence="5 8" id="KW-0106">Calcium</keyword>
<dbReference type="PROSITE" id="PS00118">
    <property type="entry name" value="PA2_HIS"/>
    <property type="match status" value="1"/>
</dbReference>
<feature type="disulfide bond" evidence="6">
    <location>
        <begin position="103"/>
        <end position="145"/>
    </location>
</feature>
<keyword evidence="11" id="KW-1185">Reference proteome</keyword>
<keyword evidence="8" id="KW-0732">Signal</keyword>
<keyword evidence="3 6" id="KW-1015">Disulfide bond</keyword>
<keyword evidence="5" id="KW-0479">Metal-binding</keyword>
<dbReference type="Pfam" id="PF00068">
    <property type="entry name" value="Phospholip_A2_1"/>
    <property type="match status" value="1"/>
</dbReference>
<dbReference type="InterPro" id="IPR033112">
    <property type="entry name" value="PLA2_Asp_AS"/>
</dbReference>
<dbReference type="GO" id="GO:0005509">
    <property type="term" value="F:calcium ion binding"/>
    <property type="evidence" value="ECO:0007669"/>
    <property type="project" value="InterPro"/>
</dbReference>
<feature type="binding site" evidence="5">
    <location>
        <position position="76"/>
    </location>
    <ligand>
        <name>Ca(2+)</name>
        <dbReference type="ChEBI" id="CHEBI:29108"/>
    </ligand>
</feature>
<dbReference type="PANTHER" id="PTHR11716">
    <property type="entry name" value="PHOSPHOLIPASE A2 FAMILY MEMBER"/>
    <property type="match status" value="1"/>
</dbReference>
<feature type="domain" description="Phospholipase A2-like central" evidence="9">
    <location>
        <begin position="43"/>
        <end position="176"/>
    </location>
</feature>
<name>A0A9Q1C7E1_HOLLE</name>
<reference evidence="10" key="1">
    <citation type="submission" date="2021-10" db="EMBL/GenBank/DDBJ databases">
        <title>Tropical sea cucumber genome reveals ecological adaptation and Cuvierian tubules defense mechanism.</title>
        <authorList>
            <person name="Chen T."/>
        </authorList>
    </citation>
    <scope>NUCLEOTIDE SEQUENCE</scope>
    <source>
        <strain evidence="10">Nanhai2018</strain>
        <tissue evidence="10">Muscle</tissue>
    </source>
</reference>
<gene>
    <name evidence="10" type="ORF">HOLleu_15046</name>
</gene>
<feature type="active site" evidence="4">
    <location>
        <position position="153"/>
    </location>
</feature>
<dbReference type="SMART" id="SM00085">
    <property type="entry name" value="PA2c"/>
    <property type="match status" value="1"/>
</dbReference>
<proteinExistence type="inferred from homology"/>
<comment type="subcellular location">
    <subcellularLocation>
        <location evidence="1 8">Secreted</location>
    </subcellularLocation>
</comment>
<keyword evidence="8" id="KW-0443">Lipid metabolism</keyword>
<dbReference type="GO" id="GO:0016042">
    <property type="term" value="P:lipid catabolic process"/>
    <property type="evidence" value="ECO:0007669"/>
    <property type="project" value="InterPro"/>
</dbReference>
<feature type="signal peptide" evidence="8">
    <location>
        <begin position="1"/>
        <end position="29"/>
    </location>
</feature>
<dbReference type="Gene3D" id="1.20.90.10">
    <property type="entry name" value="Phospholipase A2 domain"/>
    <property type="match status" value="1"/>
</dbReference>
<feature type="binding site" evidence="5">
    <location>
        <position position="93"/>
    </location>
    <ligand>
        <name>Ca(2+)</name>
        <dbReference type="ChEBI" id="CHEBI:29108"/>
    </ligand>
</feature>
<dbReference type="OrthoDB" id="5841574at2759"/>
<dbReference type="AlphaFoldDB" id="A0A9Q1C7E1"/>
<dbReference type="GO" id="GO:0005543">
    <property type="term" value="F:phospholipid binding"/>
    <property type="evidence" value="ECO:0007669"/>
    <property type="project" value="TreeGrafter"/>
</dbReference>
<keyword evidence="8" id="KW-0378">Hydrolase</keyword>
<dbReference type="PRINTS" id="PR00389">
    <property type="entry name" value="PHPHLIPASEA2"/>
</dbReference>
<evidence type="ECO:0000256" key="8">
    <source>
        <dbReference type="RuleBase" id="RU361236"/>
    </source>
</evidence>
<dbReference type="PANTHER" id="PTHR11716:SF51">
    <property type="entry name" value="PHOSPHOLIPASE A2"/>
    <property type="match status" value="1"/>
</dbReference>
<dbReference type="EMBL" id="JAIZAY010000006">
    <property type="protein sequence ID" value="KAJ8040683.1"/>
    <property type="molecule type" value="Genomic_DNA"/>
</dbReference>
<evidence type="ECO:0000256" key="1">
    <source>
        <dbReference type="ARBA" id="ARBA00004613"/>
    </source>
</evidence>
<keyword evidence="2 8" id="KW-0964">Secreted</keyword>
<dbReference type="InterPro" id="IPR033113">
    <property type="entry name" value="PLA2_histidine"/>
</dbReference>
<sequence>MAGIKLHAQVNATFCLLFCVAYLTSVAICKDLHASTSEITRRSVPHFLSLISCLQGGNESDANERYNEYGCWCGLGGSGTPKDATDRCCKVHDECYESTIGVCSPDQLIYGVHYWYSATNCGESGATITCSPISEYSIFEVWKKCGVAACACDKAAAECFTRERPTYNPQYKDIEC</sequence>
<organism evidence="10 11">
    <name type="scientific">Holothuria leucospilota</name>
    <name type="common">Black long sea cucumber</name>
    <name type="synonym">Mertensiothuria leucospilota</name>
    <dbReference type="NCBI Taxonomy" id="206669"/>
    <lineage>
        <taxon>Eukaryota</taxon>
        <taxon>Metazoa</taxon>
        <taxon>Echinodermata</taxon>
        <taxon>Eleutherozoa</taxon>
        <taxon>Echinozoa</taxon>
        <taxon>Holothuroidea</taxon>
        <taxon>Aspidochirotacea</taxon>
        <taxon>Aspidochirotida</taxon>
        <taxon>Holothuriidae</taxon>
        <taxon>Holothuria</taxon>
    </lineage>
</organism>
<feature type="disulfide bond" evidence="6">
    <location>
        <begin position="130"/>
        <end position="150"/>
    </location>
</feature>
<dbReference type="EC" id="3.1.1.4" evidence="8"/>
<feature type="disulfide bond" evidence="6">
    <location>
        <begin position="73"/>
        <end position="89"/>
    </location>
</feature>
<feature type="disulfide bond" evidence="6">
    <location>
        <begin position="88"/>
        <end position="159"/>
    </location>
</feature>
<evidence type="ECO:0000256" key="6">
    <source>
        <dbReference type="PIRSR" id="PIRSR601211-3"/>
    </source>
</evidence>
<dbReference type="Proteomes" id="UP001152320">
    <property type="component" value="Chromosome 6"/>
</dbReference>
<evidence type="ECO:0000256" key="4">
    <source>
        <dbReference type="PIRSR" id="PIRSR601211-1"/>
    </source>
</evidence>
<evidence type="ECO:0000259" key="9">
    <source>
        <dbReference type="SMART" id="SM00085"/>
    </source>
</evidence>
<dbReference type="InterPro" id="IPR036444">
    <property type="entry name" value="PLipase_A2_dom_sf"/>
</dbReference>
<evidence type="ECO:0000256" key="5">
    <source>
        <dbReference type="PIRSR" id="PIRSR601211-2"/>
    </source>
</evidence>
<dbReference type="GO" id="GO:0006644">
    <property type="term" value="P:phospholipid metabolic process"/>
    <property type="evidence" value="ECO:0007669"/>
    <property type="project" value="InterPro"/>
</dbReference>